<dbReference type="EMBL" id="KI660237">
    <property type="protein sequence ID" value="ETN76281.1"/>
    <property type="molecule type" value="Genomic_DNA"/>
</dbReference>
<dbReference type="AlphaFoldDB" id="W2T551"/>
<proteinExistence type="predicted"/>
<reference evidence="2" key="1">
    <citation type="journal article" date="2014" name="Nat. Genet.">
        <title>Genome of the human hookworm Necator americanus.</title>
        <authorList>
            <person name="Tang Y.T."/>
            <person name="Gao X."/>
            <person name="Rosa B.A."/>
            <person name="Abubucker S."/>
            <person name="Hallsworth-Pepin K."/>
            <person name="Martin J."/>
            <person name="Tyagi R."/>
            <person name="Heizer E."/>
            <person name="Zhang X."/>
            <person name="Bhonagiri-Palsikar V."/>
            <person name="Minx P."/>
            <person name="Warren W.C."/>
            <person name="Wang Q."/>
            <person name="Zhan B."/>
            <person name="Hotez P.J."/>
            <person name="Sternberg P.W."/>
            <person name="Dougall A."/>
            <person name="Gaze S.T."/>
            <person name="Mulvenna J."/>
            <person name="Sotillo J."/>
            <person name="Ranganathan S."/>
            <person name="Rabelo E.M."/>
            <person name="Wilson R.K."/>
            <person name="Felgner P.L."/>
            <person name="Bethony J."/>
            <person name="Hawdon J.M."/>
            <person name="Gasser R.B."/>
            <person name="Loukas A."/>
            <person name="Mitreva M."/>
        </authorList>
    </citation>
    <scope>NUCLEOTIDE SEQUENCE [LARGE SCALE GENOMIC DNA]</scope>
</reference>
<keyword evidence="2" id="KW-1185">Reference proteome</keyword>
<dbReference type="OrthoDB" id="5830826at2759"/>
<accession>W2T551</accession>
<gene>
    <name evidence="1" type="ORF">NECAME_11787</name>
</gene>
<protein>
    <submittedName>
        <fullName evidence="1">Uncharacterized protein</fullName>
    </submittedName>
</protein>
<dbReference type="KEGG" id="nai:NECAME_11787"/>
<evidence type="ECO:0000313" key="2">
    <source>
        <dbReference type="Proteomes" id="UP000053676"/>
    </source>
</evidence>
<evidence type="ECO:0000313" key="1">
    <source>
        <dbReference type="EMBL" id="ETN76281.1"/>
    </source>
</evidence>
<organism evidence="1 2">
    <name type="scientific">Necator americanus</name>
    <name type="common">Human hookworm</name>
    <dbReference type="NCBI Taxonomy" id="51031"/>
    <lineage>
        <taxon>Eukaryota</taxon>
        <taxon>Metazoa</taxon>
        <taxon>Ecdysozoa</taxon>
        <taxon>Nematoda</taxon>
        <taxon>Chromadorea</taxon>
        <taxon>Rhabditida</taxon>
        <taxon>Rhabditina</taxon>
        <taxon>Rhabditomorpha</taxon>
        <taxon>Strongyloidea</taxon>
        <taxon>Ancylostomatidae</taxon>
        <taxon>Bunostominae</taxon>
        <taxon>Necator</taxon>
    </lineage>
</organism>
<name>W2T551_NECAM</name>
<sequence length="171" mass="19244">MKWTTTISCAPPMPSPAFFDNVFVPKLIALRWIGISTGFDRIVEEHIENTSSLSVYEDFLWRHLHQEILTDNQLCRSHQNLLRLVIVRYFRHIREFGVPIAFFTHMLHIARSVAAALGCRCSRSIAPFSAVVYDGNGSDISDVSSRCSIDDCRGVTEVPKNAMQSLVGSES</sequence>
<dbReference type="Proteomes" id="UP000053676">
    <property type="component" value="Unassembled WGS sequence"/>
</dbReference>